<evidence type="ECO:0000313" key="2">
    <source>
        <dbReference type="Proteomes" id="UP001055811"/>
    </source>
</evidence>
<accession>A0ACB9BKS3</accession>
<gene>
    <name evidence="1" type="ORF">L2E82_33654</name>
</gene>
<name>A0ACB9BKS3_CICIN</name>
<reference evidence="1 2" key="2">
    <citation type="journal article" date="2022" name="Mol. Ecol. Resour.">
        <title>The genomes of chicory, endive, great burdock and yacon provide insights into Asteraceae paleo-polyploidization history and plant inulin production.</title>
        <authorList>
            <person name="Fan W."/>
            <person name="Wang S."/>
            <person name="Wang H."/>
            <person name="Wang A."/>
            <person name="Jiang F."/>
            <person name="Liu H."/>
            <person name="Zhao H."/>
            <person name="Xu D."/>
            <person name="Zhang Y."/>
        </authorList>
    </citation>
    <scope>NUCLEOTIDE SEQUENCE [LARGE SCALE GENOMIC DNA]</scope>
    <source>
        <strain evidence="2">cv. Punajuju</strain>
        <tissue evidence="1">Leaves</tissue>
    </source>
</reference>
<proteinExistence type="predicted"/>
<dbReference type="Proteomes" id="UP001055811">
    <property type="component" value="Linkage Group LG06"/>
</dbReference>
<organism evidence="1 2">
    <name type="scientific">Cichorium intybus</name>
    <name type="common">Chicory</name>
    <dbReference type="NCBI Taxonomy" id="13427"/>
    <lineage>
        <taxon>Eukaryota</taxon>
        <taxon>Viridiplantae</taxon>
        <taxon>Streptophyta</taxon>
        <taxon>Embryophyta</taxon>
        <taxon>Tracheophyta</taxon>
        <taxon>Spermatophyta</taxon>
        <taxon>Magnoliopsida</taxon>
        <taxon>eudicotyledons</taxon>
        <taxon>Gunneridae</taxon>
        <taxon>Pentapetalae</taxon>
        <taxon>asterids</taxon>
        <taxon>campanulids</taxon>
        <taxon>Asterales</taxon>
        <taxon>Asteraceae</taxon>
        <taxon>Cichorioideae</taxon>
        <taxon>Cichorieae</taxon>
        <taxon>Cichoriinae</taxon>
        <taxon>Cichorium</taxon>
    </lineage>
</organism>
<reference evidence="2" key="1">
    <citation type="journal article" date="2022" name="Mol. Ecol. Resour.">
        <title>The genomes of chicory, endive, great burdock and yacon provide insights into Asteraceae palaeo-polyploidization history and plant inulin production.</title>
        <authorList>
            <person name="Fan W."/>
            <person name="Wang S."/>
            <person name="Wang H."/>
            <person name="Wang A."/>
            <person name="Jiang F."/>
            <person name="Liu H."/>
            <person name="Zhao H."/>
            <person name="Xu D."/>
            <person name="Zhang Y."/>
        </authorList>
    </citation>
    <scope>NUCLEOTIDE SEQUENCE [LARGE SCALE GENOMIC DNA]</scope>
    <source>
        <strain evidence="2">cv. Punajuju</strain>
    </source>
</reference>
<dbReference type="EMBL" id="CM042014">
    <property type="protein sequence ID" value="KAI3722613.1"/>
    <property type="molecule type" value="Genomic_DNA"/>
</dbReference>
<sequence>MSMIRNLVRFGKRQLHTIISREIIKPSSPTPSHLKTYNLTVLDQIISHEFTLLVAFYPHTHNYRTSHEKTLNLKNSLSQTLTKYYPFAGRYAKVAPTYVDCNDNGAQFFEASIDSTLSDFLQNSQHEDLDQFFPHGLVNYTSDGGAHDLKKNDQRIPLSVQVNHFECGGLAVAVSMNINSMGLALDRSNDCVVKSFMFPNSKINDLKLKVKAMTAESGEPITNPTRVEVLSWLLYKCAVTAAIKNNSGSFKPTCLYHIANIRDKMIEPLPEKSIGNFFVSMEIRTKNESEMKPESIINELKKQKTQFKGLRNIETAFDIISKTDLDELHGKLDGAYVCSSMCGYSLYEIDFGWGKPVKATLPGYSRKNSFILMDAPNRDGIEALVFLGKEDMNSFQSDPELLAIR</sequence>
<comment type="caution">
    <text evidence="1">The sequence shown here is derived from an EMBL/GenBank/DDBJ whole genome shotgun (WGS) entry which is preliminary data.</text>
</comment>
<evidence type="ECO:0000313" key="1">
    <source>
        <dbReference type="EMBL" id="KAI3722613.1"/>
    </source>
</evidence>
<keyword evidence="2" id="KW-1185">Reference proteome</keyword>
<protein>
    <submittedName>
        <fullName evidence="1">Uncharacterized protein</fullName>
    </submittedName>
</protein>